<dbReference type="Proteomes" id="UP000464956">
    <property type="component" value="Chromosome"/>
</dbReference>
<protein>
    <submittedName>
        <fullName evidence="1">Uncharacterized protein</fullName>
    </submittedName>
</protein>
<name>A0A679KLL5_9CAUD</name>
<sequence>MVQVDGESLFAVTARGYEALSRNLADTIRWAKEASWQLDFYRDSRQPADDPKGESK</sequence>
<evidence type="ECO:0000313" key="1">
    <source>
        <dbReference type="EMBL" id="CAA2409888.1"/>
    </source>
</evidence>
<dbReference type="EMBL" id="LR743532">
    <property type="protein sequence ID" value="CAA2409888.1"/>
    <property type="molecule type" value="Genomic_DNA"/>
</dbReference>
<dbReference type="GeneID" id="62676410"/>
<accession>A0A679KLL5</accession>
<reference evidence="1" key="1">
    <citation type="submission" date="2019-12" db="EMBL/GenBank/DDBJ databases">
        <authorList>
            <person name="Ansaldi M."/>
            <person name="Clavijo F."/>
        </authorList>
    </citation>
    <scope>NUCLEOTIDE SEQUENCE [LARGE SCALE GENOMIC DNA]</scope>
</reference>
<organism evidence="1 2">
    <name type="scientific">Xanthomonas phage Bosa</name>
    <dbReference type="NCBI Taxonomy" id="2674976"/>
    <lineage>
        <taxon>Viruses</taxon>
        <taxon>Duplodnaviria</taxon>
        <taxon>Heunggongvirae</taxon>
        <taxon>Uroviricota</taxon>
        <taxon>Caudoviricetes</taxon>
        <taxon>Mesyanzhinovviridae</taxon>
        <taxon>Bradleyvirinae</taxon>
        <taxon>Bosavirus</taxon>
        <taxon>Bosavirus bosa</taxon>
    </lineage>
</organism>
<dbReference type="RefSeq" id="YP_009997047.1">
    <property type="nucleotide sequence ID" value="NC_052967.1"/>
</dbReference>
<proteinExistence type="predicted"/>
<evidence type="ECO:0000313" key="2">
    <source>
        <dbReference type="Proteomes" id="UP000464956"/>
    </source>
</evidence>
<keyword evidence="2" id="KW-1185">Reference proteome</keyword>
<dbReference type="KEGG" id="vg:62676410"/>